<proteinExistence type="predicted"/>
<evidence type="ECO:0000313" key="1">
    <source>
        <dbReference type="EMBL" id="AUE22638.1"/>
    </source>
</evidence>
<evidence type="ECO:0000313" key="2">
    <source>
        <dbReference type="Proteomes" id="UP000240934"/>
    </source>
</evidence>
<protein>
    <submittedName>
        <fullName evidence="1">Uncharacterized protein</fullName>
    </submittedName>
</protein>
<name>A0A2H4YEM8_9CAUD</name>
<dbReference type="Proteomes" id="UP000240934">
    <property type="component" value="Segment"/>
</dbReference>
<sequence>MFNPNNIRNALFVSTNSGAKAAVIDWTGCGRTHAHQEVVMFLKENGYTIEQVDNHLGYLTVRKDGKMSFFDYDANPKDREIVILEDM</sequence>
<keyword evidence="2" id="KW-1185">Reference proteome</keyword>
<reference evidence="1 2" key="1">
    <citation type="submission" date="2017-10" db="EMBL/GenBank/DDBJ databases">
        <title>Antibacterial composition for extension of chilled fish shelf life and decreasing of risk of food-borne infections, bacteriophage strains for its preparation.</title>
        <authorList>
            <person name="Zulkarneev E.R."/>
            <person name="Aleshkin A.V."/>
            <person name="Rubalsky O.V."/>
            <person name="Kiseleva I.A."/>
            <person name="Rubalskii E.O."/>
            <person name="Lebedev S.N."/>
        </authorList>
    </citation>
    <scope>NUCLEOTIDE SEQUENCE [LARGE SCALE GENOMIC DNA]</scope>
</reference>
<gene>
    <name evidence="1" type="ORF">Ah1_00097</name>
</gene>
<accession>A0A2H4YEM8</accession>
<dbReference type="EMBL" id="MG250483">
    <property type="protein sequence ID" value="AUE22638.1"/>
    <property type="molecule type" value="Genomic_DNA"/>
</dbReference>
<organism evidence="1 2">
    <name type="scientific">Aeromonas phage Ah1</name>
    <dbReference type="NCBI Taxonomy" id="2053701"/>
    <lineage>
        <taxon>Viruses</taxon>
        <taxon>Duplodnaviria</taxon>
        <taxon>Heunggongvirae</taxon>
        <taxon>Uroviricota</taxon>
        <taxon>Caudoviricetes</taxon>
        <taxon>Pantevenvirales</taxon>
        <taxon>Straboviridae</taxon>
        <taxon>Cinqassovirus</taxon>
        <taxon>Cinqassovirus ah1</taxon>
    </lineage>
</organism>